<feature type="compositionally biased region" description="Polar residues" evidence="1">
    <location>
        <begin position="98"/>
        <end position="119"/>
    </location>
</feature>
<dbReference type="AlphaFoldDB" id="A0AAV4VQ18"/>
<dbReference type="SMART" id="SM00325">
    <property type="entry name" value="RhoGEF"/>
    <property type="match status" value="1"/>
</dbReference>
<feature type="region of interest" description="Disordered" evidence="1">
    <location>
        <begin position="94"/>
        <end position="159"/>
    </location>
</feature>
<dbReference type="GO" id="GO:0005737">
    <property type="term" value="C:cytoplasm"/>
    <property type="evidence" value="ECO:0007669"/>
    <property type="project" value="TreeGrafter"/>
</dbReference>
<evidence type="ECO:0000256" key="1">
    <source>
        <dbReference type="SAM" id="MobiDB-lite"/>
    </source>
</evidence>
<dbReference type="GO" id="GO:0001664">
    <property type="term" value="F:G protein-coupled receptor binding"/>
    <property type="evidence" value="ECO:0007669"/>
    <property type="project" value="TreeGrafter"/>
</dbReference>
<protein>
    <submittedName>
        <fullName evidence="3">Rho guanine nucleotide exchange factor 12</fullName>
    </submittedName>
</protein>
<dbReference type="PANTHER" id="PTHR45872:SF2">
    <property type="entry name" value="RHO GUANINE NUCLEOTIDE EXCHANGE FACTOR 2, ISOFORM D"/>
    <property type="match status" value="1"/>
</dbReference>
<dbReference type="GO" id="GO:0005085">
    <property type="term" value="F:guanyl-nucleotide exchange factor activity"/>
    <property type="evidence" value="ECO:0007669"/>
    <property type="project" value="InterPro"/>
</dbReference>
<name>A0AAV4VQ18_CAEEX</name>
<dbReference type="EMBL" id="BPLR01014869">
    <property type="protein sequence ID" value="GIY71926.1"/>
    <property type="molecule type" value="Genomic_DNA"/>
</dbReference>
<gene>
    <name evidence="3" type="primary">ARHGEF12</name>
    <name evidence="3" type="ORF">CEXT_531081</name>
</gene>
<sequence>MCAAAVFCFFEHAVQLDSSLQVCFLVSAATRRMPRPSVDRRASVKRERVNLPLEKEVIQIFHVLKSDVDVDDKHGLNESRSSSNSSLSNRYKLYSRSQSLDSPSNSSEMVHRTPTSVSADSVPPNFAPNCGLNTSGSHMTGAQSTEDSDLEADADPPNWQENVDWDVLKLMKPKEKKRQDVINEEMLEIHTTFNNKMKARRKTEAVIGDIGQLMLEMFDGTAGEHMKQAAATYCKNQSIALESLKHRQKKDQKLAQSLSDAETNNLCRRLQLKDIIASGFQRLTKYPLLLENIAKYTPPNTQRVN</sequence>
<evidence type="ECO:0000313" key="3">
    <source>
        <dbReference type="EMBL" id="GIY71926.1"/>
    </source>
</evidence>
<comment type="caution">
    <text evidence="3">The sequence shown here is derived from an EMBL/GenBank/DDBJ whole genome shotgun (WGS) entry which is preliminary data.</text>
</comment>
<dbReference type="SUPFAM" id="SSF48065">
    <property type="entry name" value="DBL homology domain (DH-domain)"/>
    <property type="match status" value="1"/>
</dbReference>
<evidence type="ECO:0000313" key="4">
    <source>
        <dbReference type="Proteomes" id="UP001054945"/>
    </source>
</evidence>
<dbReference type="Pfam" id="PF00621">
    <property type="entry name" value="RhoGEF"/>
    <property type="match status" value="1"/>
</dbReference>
<accession>A0AAV4VQ18</accession>
<reference evidence="3 4" key="1">
    <citation type="submission" date="2021-06" db="EMBL/GenBank/DDBJ databases">
        <title>Caerostris extrusa draft genome.</title>
        <authorList>
            <person name="Kono N."/>
            <person name="Arakawa K."/>
        </authorList>
    </citation>
    <scope>NUCLEOTIDE SEQUENCE [LARGE SCALE GENOMIC DNA]</scope>
</reference>
<dbReference type="InterPro" id="IPR035899">
    <property type="entry name" value="DBL_dom_sf"/>
</dbReference>
<feature type="domain" description="DH" evidence="2">
    <location>
        <begin position="184"/>
        <end position="305"/>
    </location>
</feature>
<feature type="compositionally biased region" description="Polar residues" evidence="1">
    <location>
        <begin position="131"/>
        <end position="145"/>
    </location>
</feature>
<dbReference type="PROSITE" id="PS50010">
    <property type="entry name" value="DH_2"/>
    <property type="match status" value="1"/>
</dbReference>
<dbReference type="Gene3D" id="1.20.900.10">
    <property type="entry name" value="Dbl homology (DH) domain"/>
    <property type="match status" value="1"/>
</dbReference>
<dbReference type="PANTHER" id="PTHR45872">
    <property type="entry name" value="RHO GUANINE NUCLEOTIDE EXCHANGE FACTOR 2, ISOFORM D"/>
    <property type="match status" value="1"/>
</dbReference>
<dbReference type="InterPro" id="IPR000219">
    <property type="entry name" value="DH_dom"/>
</dbReference>
<dbReference type="GO" id="GO:0007186">
    <property type="term" value="P:G protein-coupled receptor signaling pathway"/>
    <property type="evidence" value="ECO:0007669"/>
    <property type="project" value="TreeGrafter"/>
</dbReference>
<organism evidence="3 4">
    <name type="scientific">Caerostris extrusa</name>
    <name type="common">Bark spider</name>
    <name type="synonym">Caerostris bankana</name>
    <dbReference type="NCBI Taxonomy" id="172846"/>
    <lineage>
        <taxon>Eukaryota</taxon>
        <taxon>Metazoa</taxon>
        <taxon>Ecdysozoa</taxon>
        <taxon>Arthropoda</taxon>
        <taxon>Chelicerata</taxon>
        <taxon>Arachnida</taxon>
        <taxon>Araneae</taxon>
        <taxon>Araneomorphae</taxon>
        <taxon>Entelegynae</taxon>
        <taxon>Araneoidea</taxon>
        <taxon>Araneidae</taxon>
        <taxon>Caerostris</taxon>
    </lineage>
</organism>
<proteinExistence type="predicted"/>
<keyword evidence="4" id="KW-1185">Reference proteome</keyword>
<evidence type="ECO:0000259" key="2">
    <source>
        <dbReference type="PROSITE" id="PS50010"/>
    </source>
</evidence>
<dbReference type="Proteomes" id="UP001054945">
    <property type="component" value="Unassembled WGS sequence"/>
</dbReference>